<evidence type="ECO:0000313" key="7">
    <source>
        <dbReference type="Proteomes" id="UP000828390"/>
    </source>
</evidence>
<evidence type="ECO:0000259" key="5">
    <source>
        <dbReference type="PROSITE" id="PS50808"/>
    </source>
</evidence>
<protein>
    <recommendedName>
        <fullName evidence="5">BED-type domain-containing protein</fullName>
    </recommendedName>
</protein>
<keyword evidence="1" id="KW-0479">Metal-binding</keyword>
<organism evidence="6 7">
    <name type="scientific">Dreissena polymorpha</name>
    <name type="common">Zebra mussel</name>
    <name type="synonym">Mytilus polymorpha</name>
    <dbReference type="NCBI Taxonomy" id="45954"/>
    <lineage>
        <taxon>Eukaryota</taxon>
        <taxon>Metazoa</taxon>
        <taxon>Spiralia</taxon>
        <taxon>Lophotrochozoa</taxon>
        <taxon>Mollusca</taxon>
        <taxon>Bivalvia</taxon>
        <taxon>Autobranchia</taxon>
        <taxon>Heteroconchia</taxon>
        <taxon>Euheterodonta</taxon>
        <taxon>Imparidentia</taxon>
        <taxon>Neoheterodontei</taxon>
        <taxon>Myida</taxon>
        <taxon>Dreissenoidea</taxon>
        <taxon>Dreissenidae</taxon>
        <taxon>Dreissena</taxon>
    </lineage>
</organism>
<proteinExistence type="predicted"/>
<reference evidence="6" key="1">
    <citation type="journal article" date="2019" name="bioRxiv">
        <title>The Genome of the Zebra Mussel, Dreissena polymorpha: A Resource for Invasive Species Research.</title>
        <authorList>
            <person name="McCartney M.A."/>
            <person name="Auch B."/>
            <person name="Kono T."/>
            <person name="Mallez S."/>
            <person name="Zhang Y."/>
            <person name="Obille A."/>
            <person name="Becker A."/>
            <person name="Abrahante J.E."/>
            <person name="Garbe J."/>
            <person name="Badalamenti J.P."/>
            <person name="Herman A."/>
            <person name="Mangelson H."/>
            <person name="Liachko I."/>
            <person name="Sullivan S."/>
            <person name="Sone E.D."/>
            <person name="Koren S."/>
            <person name="Silverstein K.A.T."/>
            <person name="Beckman K.B."/>
            <person name="Gohl D.M."/>
        </authorList>
    </citation>
    <scope>NUCLEOTIDE SEQUENCE</scope>
    <source>
        <strain evidence="6">Duluth1</strain>
        <tissue evidence="6">Whole animal</tissue>
    </source>
</reference>
<evidence type="ECO:0000256" key="3">
    <source>
        <dbReference type="ARBA" id="ARBA00022833"/>
    </source>
</evidence>
<dbReference type="InterPro" id="IPR036236">
    <property type="entry name" value="Znf_C2H2_sf"/>
</dbReference>
<dbReference type="PROSITE" id="PS50808">
    <property type="entry name" value="ZF_BED"/>
    <property type="match status" value="1"/>
</dbReference>
<dbReference type="InterPro" id="IPR003656">
    <property type="entry name" value="Znf_BED"/>
</dbReference>
<dbReference type="SMART" id="SM00614">
    <property type="entry name" value="ZnF_BED"/>
    <property type="match status" value="1"/>
</dbReference>
<evidence type="ECO:0000256" key="2">
    <source>
        <dbReference type="ARBA" id="ARBA00022771"/>
    </source>
</evidence>
<dbReference type="GO" id="GO:0003677">
    <property type="term" value="F:DNA binding"/>
    <property type="evidence" value="ECO:0007669"/>
    <property type="project" value="InterPro"/>
</dbReference>
<dbReference type="Proteomes" id="UP000828390">
    <property type="component" value="Unassembled WGS sequence"/>
</dbReference>
<feature type="domain" description="BED-type" evidence="5">
    <location>
        <begin position="22"/>
        <end position="76"/>
    </location>
</feature>
<evidence type="ECO:0000256" key="4">
    <source>
        <dbReference type="PROSITE-ProRule" id="PRU00027"/>
    </source>
</evidence>
<keyword evidence="7" id="KW-1185">Reference proteome</keyword>
<evidence type="ECO:0000256" key="1">
    <source>
        <dbReference type="ARBA" id="ARBA00022723"/>
    </source>
</evidence>
<evidence type="ECO:0000313" key="6">
    <source>
        <dbReference type="EMBL" id="KAH3842884.1"/>
    </source>
</evidence>
<keyword evidence="3" id="KW-0862">Zinc</keyword>
<dbReference type="Pfam" id="PF02892">
    <property type="entry name" value="zf-BED"/>
    <property type="match status" value="1"/>
</dbReference>
<dbReference type="GO" id="GO:0008270">
    <property type="term" value="F:zinc ion binding"/>
    <property type="evidence" value="ECO:0007669"/>
    <property type="project" value="UniProtKB-KW"/>
</dbReference>
<sequence length="82" mass="8872">MLSITSAGKMASSTTLKDAPSKLTSNVWNHFGFSEGSDAKATCKTCCVDVSYPKSGSTTDLRQHLKRKHSVDISDVICITYI</sequence>
<dbReference type="AlphaFoldDB" id="A0A9D4KNV6"/>
<accession>A0A9D4KNV6</accession>
<dbReference type="SUPFAM" id="SSF57667">
    <property type="entry name" value="beta-beta-alpha zinc fingers"/>
    <property type="match status" value="1"/>
</dbReference>
<reference evidence="6" key="2">
    <citation type="submission" date="2020-11" db="EMBL/GenBank/DDBJ databases">
        <authorList>
            <person name="McCartney M.A."/>
            <person name="Auch B."/>
            <person name="Kono T."/>
            <person name="Mallez S."/>
            <person name="Becker A."/>
            <person name="Gohl D.M."/>
            <person name="Silverstein K.A.T."/>
            <person name="Koren S."/>
            <person name="Bechman K.B."/>
            <person name="Herman A."/>
            <person name="Abrahante J.E."/>
            <person name="Garbe J."/>
        </authorList>
    </citation>
    <scope>NUCLEOTIDE SEQUENCE</scope>
    <source>
        <strain evidence="6">Duluth1</strain>
        <tissue evidence="6">Whole animal</tissue>
    </source>
</reference>
<dbReference type="EMBL" id="JAIWYP010000004">
    <property type="protein sequence ID" value="KAH3842884.1"/>
    <property type="molecule type" value="Genomic_DNA"/>
</dbReference>
<keyword evidence="2 4" id="KW-0863">Zinc-finger</keyword>
<name>A0A9D4KNV6_DREPO</name>
<gene>
    <name evidence="6" type="ORF">DPMN_116388</name>
</gene>
<comment type="caution">
    <text evidence="6">The sequence shown here is derived from an EMBL/GenBank/DDBJ whole genome shotgun (WGS) entry which is preliminary data.</text>
</comment>